<keyword evidence="2" id="KW-1185">Reference proteome</keyword>
<name>A0A164TE07_9AGAM</name>
<gene>
    <name evidence="1" type="ORF">SISNIDRAFT_486822</name>
</gene>
<evidence type="ECO:0000313" key="1">
    <source>
        <dbReference type="EMBL" id="KZS92293.1"/>
    </source>
</evidence>
<evidence type="ECO:0008006" key="3">
    <source>
        <dbReference type="Google" id="ProtNLM"/>
    </source>
</evidence>
<accession>A0A164TE07</accession>
<organism evidence="1 2">
    <name type="scientific">Sistotremastrum niveocremeum HHB9708</name>
    <dbReference type="NCBI Taxonomy" id="1314777"/>
    <lineage>
        <taxon>Eukaryota</taxon>
        <taxon>Fungi</taxon>
        <taxon>Dikarya</taxon>
        <taxon>Basidiomycota</taxon>
        <taxon>Agaricomycotina</taxon>
        <taxon>Agaricomycetes</taxon>
        <taxon>Sistotremastrales</taxon>
        <taxon>Sistotremastraceae</taxon>
        <taxon>Sertulicium</taxon>
        <taxon>Sertulicium niveocremeum</taxon>
    </lineage>
</organism>
<sequence length="1456" mass="162865">MPSSPAASDHISGLATELLVLILDGCCLEDIVNFAQTSRRAFKVIRESLVVWMHASDSHRIPLDTAYAFKTTPPVRLYMLSLRAISISRCFDAPVVIPKSVTEFHSWSIQSERNARALPMNTRRPGTHVLPGNQWMLVALRKDRPHGIPTWRLHRVDRPNGGNFPVLDSSHEPVNVENVVSDVREDGGVIVATTYLSISFHPSPILQRTLLIVHIGFQTADLNARGPQTRVLAEFIIPNQFGRVASLHSSLVVMSGSRLECVDLAVINWELGRGVLCPVDPECVIPLLPMGPTKYATLNQEEALLSSYLIDSRVIFCKASPRIFLSLYHERMGILCTIPVPEQLLDTTPPPTGDAGPQEFVLEHAIPKLDVRRQHVVPGVARSIFNSHEDGCGGQMLIFDYFSESSTAGGVHAVSLQLDREKVEARSEFALAIPDKVRMADVPTAWDIIPGTRNASLFGAVNDIHISGSQENVHTTLTVLDSQTRAQNSRWVTFEITVPGIRESDESPPTSPSILAVDLCYGMTSKHAYEVICGSYAVWVNASDSHRIPLETGYTLQTTPPHRLYGLSLRAISLSERFDARVVRPKNITHVNTWNIEENSQHSQSTPTPVIHVLPGNQWILVAIGKRYHDPGPPTWRLHRVDEPSGAHFPVLDANHEPVSVETVVSEVTEDGSVVVATTYTNGSHRTLLVVHIDFKTADIHVRGPRTRVLASFKIPYELGRLTCLHKSLVAANVQSRDWKRVDVVIINWEHRRGVSYLLDQASLRPLISPEEIARTDSYHDTWPTIYLKDGGGSFSKTSQDIFLFLYYKTIGVLCTLRIPDQLPATTLASDTEHLEYQELLLEYATPELDGRRKHVLPGGEYATFNLLQDGHGGQVLAFDHYNYPPDMDDPRVVSLRLDGKNLELQHRLEFDTAHLVDEMVAHAFWGVVPGRRNTSLLGSVYDLYIRDLLGKVHTAFVVLDSQTRATSSRWVTFDATIPDILGSKTDPIPPTILAVDLQYGKTSRRPYHLIRESTLVWQNSDDSQRIPLDIGHSLRSTPPQRLYRQSLRAISLSKNLGDIARPKRIDLLKHVSSFADCTEEQYIARGTVWKVYVLSGNKWIIFNNPWDATDLHFARAEVQDSPHYPVLQSTVYGDMRFCSLATQVASDGAGLILAAVYRFYPDFPANLKYQIVISHVDFSSATLETEGPKSRILAEFSISFELTHSLDLSLTLQGPLILVAGLKKYPKPPDPQDCLAVINWKQGRGVFYHFSLRGFLSDNGFTGECTDVGTQHSRAHLSNSKREILVFFSWTNRTFLFRAPIPSHLLSDTLEIGRPLPSDIKIDFTTFTLQFIHVFQGRGSGIDTLRCQLYRTKEAMISAKDPEPSDTPWNPSYSAAISMDLFGRAIETDVTQTLDLKCLAHLSIPMPQDSLWSIIPGVENQVYLALHSPYPRDLEGLRVVQIIVLDIHSRLRHPK</sequence>
<evidence type="ECO:0000313" key="2">
    <source>
        <dbReference type="Proteomes" id="UP000076722"/>
    </source>
</evidence>
<proteinExistence type="predicted"/>
<dbReference type="EMBL" id="KV419411">
    <property type="protein sequence ID" value="KZS92293.1"/>
    <property type="molecule type" value="Genomic_DNA"/>
</dbReference>
<protein>
    <recommendedName>
        <fullName evidence="3">F-box domain-containing protein</fullName>
    </recommendedName>
</protein>
<reference evidence="1 2" key="1">
    <citation type="journal article" date="2016" name="Mol. Biol. Evol.">
        <title>Comparative Genomics of Early-Diverging Mushroom-Forming Fungi Provides Insights into the Origins of Lignocellulose Decay Capabilities.</title>
        <authorList>
            <person name="Nagy L.G."/>
            <person name="Riley R."/>
            <person name="Tritt A."/>
            <person name="Adam C."/>
            <person name="Daum C."/>
            <person name="Floudas D."/>
            <person name="Sun H."/>
            <person name="Yadav J.S."/>
            <person name="Pangilinan J."/>
            <person name="Larsson K.H."/>
            <person name="Matsuura K."/>
            <person name="Barry K."/>
            <person name="Labutti K."/>
            <person name="Kuo R."/>
            <person name="Ohm R.A."/>
            <person name="Bhattacharya S.S."/>
            <person name="Shirouzu T."/>
            <person name="Yoshinaga Y."/>
            <person name="Martin F.M."/>
            <person name="Grigoriev I.V."/>
            <person name="Hibbett D.S."/>
        </authorList>
    </citation>
    <scope>NUCLEOTIDE SEQUENCE [LARGE SCALE GENOMIC DNA]</scope>
    <source>
        <strain evidence="1 2">HHB9708</strain>
    </source>
</reference>
<dbReference type="Proteomes" id="UP000076722">
    <property type="component" value="Unassembled WGS sequence"/>
</dbReference>